<dbReference type="InterPro" id="IPR006504">
    <property type="entry name" value="Tscrpt_reg_Spx/MgsR"/>
</dbReference>
<sequence length="127" mass="14205">MAESPTSPDFTLYGIKNCDTVKKARRWLDEQQVAYRFHDYRVDGLTAEMLHTFIAQQGYEALLNTRGTTWRKLSEEERGAVTDAGSALQLMLAHPAVIKRPLLAGSGETSLLGFDAGRYQHFISQGN</sequence>
<dbReference type="InterPro" id="IPR036249">
    <property type="entry name" value="Thioredoxin-like_sf"/>
</dbReference>
<gene>
    <name evidence="3" type="ORF">CYR34_09455</name>
</gene>
<protein>
    <submittedName>
        <fullName evidence="3">ArsC family reductase</fullName>
    </submittedName>
</protein>
<dbReference type="SUPFAM" id="SSF52833">
    <property type="entry name" value="Thioredoxin-like"/>
    <property type="match status" value="1"/>
</dbReference>
<evidence type="ECO:0000256" key="1">
    <source>
        <dbReference type="ARBA" id="ARBA00007198"/>
    </source>
</evidence>
<evidence type="ECO:0000256" key="2">
    <source>
        <dbReference type="PROSITE-ProRule" id="PRU01282"/>
    </source>
</evidence>
<proteinExistence type="inferred from homology"/>
<comment type="caution">
    <text evidence="3">The sequence shown here is derived from an EMBL/GenBank/DDBJ whole genome shotgun (WGS) entry which is preliminary data.</text>
</comment>
<dbReference type="EMBL" id="PJZK01000007">
    <property type="protein sequence ID" value="PLR50716.1"/>
    <property type="molecule type" value="Genomic_DNA"/>
</dbReference>
<accession>A0A2N5EP37</accession>
<dbReference type="NCBIfam" id="TIGR01617">
    <property type="entry name" value="arsC_related"/>
    <property type="match status" value="1"/>
</dbReference>
<dbReference type="OrthoDB" id="9803749at2"/>
<organism evidence="3 4">
    <name type="scientific">Chimaeribacter arupi</name>
    <dbReference type="NCBI Taxonomy" id="2060066"/>
    <lineage>
        <taxon>Bacteria</taxon>
        <taxon>Pseudomonadati</taxon>
        <taxon>Pseudomonadota</taxon>
        <taxon>Gammaproteobacteria</taxon>
        <taxon>Enterobacterales</taxon>
        <taxon>Yersiniaceae</taxon>
        <taxon>Chimaeribacter</taxon>
    </lineage>
</organism>
<evidence type="ECO:0000313" key="3">
    <source>
        <dbReference type="EMBL" id="PLR50716.1"/>
    </source>
</evidence>
<evidence type="ECO:0000313" key="4">
    <source>
        <dbReference type="Proteomes" id="UP000234626"/>
    </source>
</evidence>
<dbReference type="PROSITE" id="PS51353">
    <property type="entry name" value="ARSC"/>
    <property type="match status" value="1"/>
</dbReference>
<dbReference type="PANTHER" id="PTHR30041:SF8">
    <property type="entry name" value="PROTEIN YFFB"/>
    <property type="match status" value="1"/>
</dbReference>
<dbReference type="Proteomes" id="UP000234626">
    <property type="component" value="Unassembled WGS sequence"/>
</dbReference>
<comment type="similarity">
    <text evidence="1 2">Belongs to the ArsC family.</text>
</comment>
<dbReference type="PANTHER" id="PTHR30041">
    <property type="entry name" value="ARSENATE REDUCTASE"/>
    <property type="match status" value="1"/>
</dbReference>
<dbReference type="CDD" id="cd03035">
    <property type="entry name" value="ArsC_Yffb"/>
    <property type="match status" value="1"/>
</dbReference>
<name>A0A2N5EP37_9GAMM</name>
<dbReference type="NCBIfam" id="NF008107">
    <property type="entry name" value="PRK10853.1"/>
    <property type="match status" value="1"/>
</dbReference>
<reference evidence="3 4" key="1">
    <citation type="submission" date="2017-12" db="EMBL/GenBank/DDBJ databases">
        <title>Characterization of six clinical isolates of Enterochimera gen. nov., a novel genus of the Yersiniaciae family and the three species Enterochimera arupensis sp. nov., Enterochimera coloradensis sp. nov, and Enterochimera californica sp. nov.</title>
        <authorList>
            <person name="Rossi A."/>
            <person name="Fisher M."/>
        </authorList>
    </citation>
    <scope>NUCLEOTIDE SEQUENCE [LARGE SCALE GENOMIC DNA]</scope>
    <source>
        <strain evidence="3 4">2016Iso1</strain>
    </source>
</reference>
<dbReference type="Pfam" id="PF03960">
    <property type="entry name" value="ArsC"/>
    <property type="match status" value="1"/>
</dbReference>
<dbReference type="RefSeq" id="WP_072930368.1">
    <property type="nucleotide sequence ID" value="NZ_JAWJZE010000010.1"/>
</dbReference>
<keyword evidence="4" id="KW-1185">Reference proteome</keyword>
<dbReference type="InterPro" id="IPR006660">
    <property type="entry name" value="Arsenate_reductase-like"/>
</dbReference>
<dbReference type="Gene3D" id="3.40.30.10">
    <property type="entry name" value="Glutaredoxin"/>
    <property type="match status" value="1"/>
</dbReference>
<dbReference type="AlphaFoldDB" id="A0A2N5EP37"/>